<protein>
    <submittedName>
        <fullName evidence="11">SH3 domain-containing protein</fullName>
    </submittedName>
</protein>
<evidence type="ECO:0000259" key="10">
    <source>
        <dbReference type="PROSITE" id="PS51741"/>
    </source>
</evidence>
<dbReference type="SMART" id="SM00326">
    <property type="entry name" value="SH3"/>
    <property type="match status" value="1"/>
</dbReference>
<dbReference type="InterPro" id="IPR001060">
    <property type="entry name" value="FCH_dom"/>
</dbReference>
<dbReference type="Pfam" id="PF00611">
    <property type="entry name" value="FCH"/>
    <property type="match status" value="1"/>
</dbReference>
<keyword evidence="7" id="KW-0175">Coiled coil</keyword>
<feature type="compositionally biased region" description="Pro residues" evidence="8">
    <location>
        <begin position="407"/>
        <end position="421"/>
    </location>
</feature>
<dbReference type="GO" id="GO:0030036">
    <property type="term" value="P:actin cytoskeleton organization"/>
    <property type="evidence" value="ECO:0007669"/>
    <property type="project" value="UniProtKB-ARBA"/>
</dbReference>
<dbReference type="PROSITE" id="PS50002">
    <property type="entry name" value="SH3"/>
    <property type="match status" value="1"/>
</dbReference>
<dbReference type="STRING" id="71717.A0A4Y7TVM2"/>
<dbReference type="Pfam" id="PF00018">
    <property type="entry name" value="SH3_1"/>
    <property type="match status" value="1"/>
</dbReference>
<evidence type="ECO:0000256" key="5">
    <source>
        <dbReference type="ARBA" id="ARBA00023212"/>
    </source>
</evidence>
<evidence type="ECO:0000256" key="7">
    <source>
        <dbReference type="PROSITE-ProRule" id="PRU01077"/>
    </source>
</evidence>
<dbReference type="PANTHER" id="PTHR23065:SF7">
    <property type="entry name" value="NOSTRIN, ISOFORM H"/>
    <property type="match status" value="1"/>
</dbReference>
<dbReference type="Gene3D" id="2.30.30.40">
    <property type="entry name" value="SH3 Domains"/>
    <property type="match status" value="1"/>
</dbReference>
<evidence type="ECO:0000256" key="4">
    <source>
        <dbReference type="ARBA" id="ARBA00022553"/>
    </source>
</evidence>
<keyword evidence="12" id="KW-1185">Reference proteome</keyword>
<dbReference type="Proteomes" id="UP000298030">
    <property type="component" value="Unassembled WGS sequence"/>
</dbReference>
<feature type="domain" description="F-BAR" evidence="10">
    <location>
        <begin position="31"/>
        <end position="284"/>
    </location>
</feature>
<dbReference type="GO" id="GO:0120104">
    <property type="term" value="C:mitotic actomyosin contractile ring, proximal layer"/>
    <property type="evidence" value="ECO:0007669"/>
    <property type="project" value="TreeGrafter"/>
</dbReference>
<dbReference type="CDD" id="cd00174">
    <property type="entry name" value="SH3"/>
    <property type="match status" value="1"/>
</dbReference>
<evidence type="ECO:0000259" key="9">
    <source>
        <dbReference type="PROSITE" id="PS50002"/>
    </source>
</evidence>
<feature type="compositionally biased region" description="Polar residues" evidence="8">
    <location>
        <begin position="427"/>
        <end position="441"/>
    </location>
</feature>
<dbReference type="EMBL" id="QPFP01000003">
    <property type="protein sequence ID" value="TEB38225.1"/>
    <property type="molecule type" value="Genomic_DNA"/>
</dbReference>
<dbReference type="InterPro" id="IPR027267">
    <property type="entry name" value="AH/BAR_dom_sf"/>
</dbReference>
<feature type="compositionally biased region" description="Low complexity" evidence="8">
    <location>
        <begin position="388"/>
        <end position="406"/>
    </location>
</feature>
<feature type="region of interest" description="Disordered" evidence="8">
    <location>
        <begin position="132"/>
        <end position="159"/>
    </location>
</feature>
<gene>
    <name evidence="11" type="ORF">FA13DRAFT_1809497</name>
</gene>
<dbReference type="InterPro" id="IPR036028">
    <property type="entry name" value="SH3-like_dom_sf"/>
</dbReference>
<keyword evidence="4" id="KW-0597">Phosphoprotein</keyword>
<evidence type="ECO:0000256" key="1">
    <source>
        <dbReference type="ARBA" id="ARBA00004245"/>
    </source>
</evidence>
<dbReference type="CDD" id="cd07651">
    <property type="entry name" value="F-BAR_PombeCdc15_like"/>
    <property type="match status" value="1"/>
</dbReference>
<evidence type="ECO:0000313" key="11">
    <source>
        <dbReference type="EMBL" id="TEB38225.1"/>
    </source>
</evidence>
<dbReference type="GO" id="GO:0009898">
    <property type="term" value="C:cytoplasmic side of plasma membrane"/>
    <property type="evidence" value="ECO:0007669"/>
    <property type="project" value="TreeGrafter"/>
</dbReference>
<dbReference type="Gene3D" id="1.20.1270.60">
    <property type="entry name" value="Arfaptin homology (AH) domain/BAR domain"/>
    <property type="match status" value="1"/>
</dbReference>
<dbReference type="FunFam" id="2.30.30.40:FF:000312">
    <property type="entry name" value="Related to Cell division control protein 15"/>
    <property type="match status" value="1"/>
</dbReference>
<comment type="caution">
    <text evidence="11">The sequence shown here is derived from an EMBL/GenBank/DDBJ whole genome shotgun (WGS) entry which is preliminary data.</text>
</comment>
<dbReference type="InterPro" id="IPR031160">
    <property type="entry name" value="F_BAR_dom"/>
</dbReference>
<dbReference type="InterPro" id="IPR001452">
    <property type="entry name" value="SH3_domain"/>
</dbReference>
<feature type="region of interest" description="Disordered" evidence="8">
    <location>
        <begin position="374"/>
        <end position="476"/>
    </location>
</feature>
<name>A0A4Y7TVM2_COPMI</name>
<keyword evidence="5" id="KW-0206">Cytoskeleton</keyword>
<dbReference type="SUPFAM" id="SSF50044">
    <property type="entry name" value="SH3-domain"/>
    <property type="match status" value="1"/>
</dbReference>
<evidence type="ECO:0000256" key="3">
    <source>
        <dbReference type="ARBA" id="ARBA00022490"/>
    </source>
</evidence>
<dbReference type="SMART" id="SM00055">
    <property type="entry name" value="FCH"/>
    <property type="match status" value="1"/>
</dbReference>
<organism evidence="11 12">
    <name type="scientific">Coprinellus micaceus</name>
    <name type="common">Glistening ink-cap mushroom</name>
    <name type="synonym">Coprinus micaceus</name>
    <dbReference type="NCBI Taxonomy" id="71717"/>
    <lineage>
        <taxon>Eukaryota</taxon>
        <taxon>Fungi</taxon>
        <taxon>Dikarya</taxon>
        <taxon>Basidiomycota</taxon>
        <taxon>Agaricomycotina</taxon>
        <taxon>Agaricomycetes</taxon>
        <taxon>Agaricomycetidae</taxon>
        <taxon>Agaricales</taxon>
        <taxon>Agaricineae</taxon>
        <taxon>Psathyrellaceae</taxon>
        <taxon>Coprinellus</taxon>
    </lineage>
</organism>
<evidence type="ECO:0000256" key="8">
    <source>
        <dbReference type="SAM" id="MobiDB-lite"/>
    </source>
</evidence>
<reference evidence="11 12" key="1">
    <citation type="journal article" date="2019" name="Nat. Ecol. Evol.">
        <title>Megaphylogeny resolves global patterns of mushroom evolution.</title>
        <authorList>
            <person name="Varga T."/>
            <person name="Krizsan K."/>
            <person name="Foldi C."/>
            <person name="Dima B."/>
            <person name="Sanchez-Garcia M."/>
            <person name="Sanchez-Ramirez S."/>
            <person name="Szollosi G.J."/>
            <person name="Szarkandi J.G."/>
            <person name="Papp V."/>
            <person name="Albert L."/>
            <person name="Andreopoulos W."/>
            <person name="Angelini C."/>
            <person name="Antonin V."/>
            <person name="Barry K.W."/>
            <person name="Bougher N.L."/>
            <person name="Buchanan P."/>
            <person name="Buyck B."/>
            <person name="Bense V."/>
            <person name="Catcheside P."/>
            <person name="Chovatia M."/>
            <person name="Cooper J."/>
            <person name="Damon W."/>
            <person name="Desjardin D."/>
            <person name="Finy P."/>
            <person name="Geml J."/>
            <person name="Haridas S."/>
            <person name="Hughes K."/>
            <person name="Justo A."/>
            <person name="Karasinski D."/>
            <person name="Kautmanova I."/>
            <person name="Kiss B."/>
            <person name="Kocsube S."/>
            <person name="Kotiranta H."/>
            <person name="LaButti K.M."/>
            <person name="Lechner B.E."/>
            <person name="Liimatainen K."/>
            <person name="Lipzen A."/>
            <person name="Lukacs Z."/>
            <person name="Mihaltcheva S."/>
            <person name="Morgado L.N."/>
            <person name="Niskanen T."/>
            <person name="Noordeloos M.E."/>
            <person name="Ohm R.A."/>
            <person name="Ortiz-Santana B."/>
            <person name="Ovrebo C."/>
            <person name="Racz N."/>
            <person name="Riley R."/>
            <person name="Savchenko A."/>
            <person name="Shiryaev A."/>
            <person name="Soop K."/>
            <person name="Spirin V."/>
            <person name="Szebenyi C."/>
            <person name="Tomsovsky M."/>
            <person name="Tulloss R.E."/>
            <person name="Uehling J."/>
            <person name="Grigoriev I.V."/>
            <person name="Vagvolgyi C."/>
            <person name="Papp T."/>
            <person name="Martin F.M."/>
            <person name="Miettinen O."/>
            <person name="Hibbett D.S."/>
            <person name="Nagy L.G."/>
        </authorList>
    </citation>
    <scope>NUCLEOTIDE SEQUENCE [LARGE SCALE GENOMIC DNA]</scope>
    <source>
        <strain evidence="11 12">FP101781</strain>
    </source>
</reference>
<dbReference type="GO" id="GO:0005543">
    <property type="term" value="F:phospholipid binding"/>
    <property type="evidence" value="ECO:0007669"/>
    <property type="project" value="TreeGrafter"/>
</dbReference>
<dbReference type="SUPFAM" id="SSF103657">
    <property type="entry name" value="BAR/IMD domain-like"/>
    <property type="match status" value="1"/>
</dbReference>
<feature type="compositionally biased region" description="Pro residues" evidence="8">
    <location>
        <begin position="456"/>
        <end position="465"/>
    </location>
</feature>
<evidence type="ECO:0000313" key="12">
    <source>
        <dbReference type="Proteomes" id="UP000298030"/>
    </source>
</evidence>
<comment type="subcellular location">
    <subcellularLocation>
        <location evidence="1">Cytoplasm</location>
        <location evidence="1">Cytoskeleton</location>
    </subcellularLocation>
</comment>
<feature type="domain" description="SH3" evidence="9">
    <location>
        <begin position="478"/>
        <end position="541"/>
    </location>
</feature>
<keyword evidence="3" id="KW-0963">Cytoplasm</keyword>
<feature type="region of interest" description="Disordered" evidence="8">
    <location>
        <begin position="1"/>
        <end position="23"/>
    </location>
</feature>
<evidence type="ECO:0000256" key="2">
    <source>
        <dbReference type="ARBA" id="ARBA00022443"/>
    </source>
</evidence>
<keyword evidence="2 6" id="KW-0728">SH3 domain</keyword>
<accession>A0A4Y7TVM2</accession>
<evidence type="ECO:0000256" key="6">
    <source>
        <dbReference type="PROSITE-ProRule" id="PRU00192"/>
    </source>
</evidence>
<dbReference type="PANTHER" id="PTHR23065">
    <property type="entry name" value="PROLINE-SERINE-THREONINE PHOSPHATASE INTERACTING PROTEIN 1"/>
    <property type="match status" value="1"/>
</dbReference>
<feature type="compositionally biased region" description="Polar residues" evidence="8">
    <location>
        <begin position="1"/>
        <end position="14"/>
    </location>
</feature>
<dbReference type="PROSITE" id="PS51741">
    <property type="entry name" value="F_BAR"/>
    <property type="match status" value="1"/>
</dbReference>
<dbReference type="OrthoDB" id="19092at2759"/>
<sequence>MNQRLQQGTSSLSRYASARGPSDPFNGLQSRDFCNSFWGAGDEGPNILFKRMRNASKTTDELVNYWNERYIIEEEYALKLAKLSKLPIGSDETGELKTCLDTLRLETEKQAESHLELARQVREELENPTAAFHAKQVAHRRNQQSALEKKHKNKQTQEAYVQKAREKYEGDCERINSYTQQAQYSTGKDLERINMKLLRARQTVQANEKDLEQFTRTLVDTLPEWEAEWKNFCDSCQDLEEERLDFMKDILWAYANDLSTICVADDQSCERVRTALDQLDPMGDVENFVNDYGTGNSIHSASEFVPFVEGNPAQGSNTRIRHARFVRMSTRPRMDYPLDPEPDVLPQQILQHAPVPEHNIPNGVSHPAAHQLQAQPSNGSLNLGRLNGQSSAGSSSGHGHSQSIHSSPPPTQPPASRPPNAPASGAVSGTTTPATAKNRQSGPLPVIPAGVFRSTSPPPPMPQPPQQQQTDPTGDGNTVLFYVKALYDYTATIDEEFDFQANDVIAVTATPDDGWWSGELLDENRRVPGRHIFPSNFVCLF</sequence>
<dbReference type="AlphaFoldDB" id="A0A4Y7TVM2"/>
<proteinExistence type="predicted"/>